<dbReference type="EMBL" id="GBXM01025194">
    <property type="protein sequence ID" value="JAH83383.1"/>
    <property type="molecule type" value="Transcribed_RNA"/>
</dbReference>
<reference evidence="1" key="2">
    <citation type="journal article" date="2015" name="Fish Shellfish Immunol.">
        <title>Early steps in the European eel (Anguilla anguilla)-Vibrio vulnificus interaction in the gills: Role of the RtxA13 toxin.</title>
        <authorList>
            <person name="Callol A."/>
            <person name="Pajuelo D."/>
            <person name="Ebbesson L."/>
            <person name="Teles M."/>
            <person name="MacKenzie S."/>
            <person name="Amaro C."/>
        </authorList>
    </citation>
    <scope>NUCLEOTIDE SEQUENCE</scope>
</reference>
<name>A0A0E9W1M5_ANGAN</name>
<protein>
    <submittedName>
        <fullName evidence="1">Uncharacterized protein</fullName>
    </submittedName>
</protein>
<accession>A0A0E9W1M5</accession>
<dbReference type="AlphaFoldDB" id="A0A0E9W1M5"/>
<evidence type="ECO:0000313" key="1">
    <source>
        <dbReference type="EMBL" id="JAH83383.1"/>
    </source>
</evidence>
<proteinExistence type="predicted"/>
<organism evidence="1">
    <name type="scientific">Anguilla anguilla</name>
    <name type="common">European freshwater eel</name>
    <name type="synonym">Muraena anguilla</name>
    <dbReference type="NCBI Taxonomy" id="7936"/>
    <lineage>
        <taxon>Eukaryota</taxon>
        <taxon>Metazoa</taxon>
        <taxon>Chordata</taxon>
        <taxon>Craniata</taxon>
        <taxon>Vertebrata</taxon>
        <taxon>Euteleostomi</taxon>
        <taxon>Actinopterygii</taxon>
        <taxon>Neopterygii</taxon>
        <taxon>Teleostei</taxon>
        <taxon>Anguilliformes</taxon>
        <taxon>Anguillidae</taxon>
        <taxon>Anguilla</taxon>
    </lineage>
</organism>
<reference evidence="1" key="1">
    <citation type="submission" date="2014-11" db="EMBL/GenBank/DDBJ databases">
        <authorList>
            <person name="Amaro Gonzalez C."/>
        </authorList>
    </citation>
    <scope>NUCLEOTIDE SEQUENCE</scope>
</reference>
<sequence length="30" mass="3368">MNSGLVTEPLTLPNAVFNVIGNKIYLFICW</sequence>